<feature type="signal peptide" evidence="1">
    <location>
        <begin position="1"/>
        <end position="31"/>
    </location>
</feature>
<keyword evidence="3" id="KW-1185">Reference proteome</keyword>
<evidence type="ECO:0000313" key="2">
    <source>
        <dbReference type="EMBL" id="BCK77927.1"/>
    </source>
</evidence>
<dbReference type="EMBL" id="AP023415">
    <property type="protein sequence ID" value="BCK77927.1"/>
    <property type="molecule type" value="Genomic_DNA"/>
</dbReference>
<evidence type="ECO:0000313" key="3">
    <source>
        <dbReference type="Proteomes" id="UP000681343"/>
    </source>
</evidence>
<evidence type="ECO:0000256" key="1">
    <source>
        <dbReference type="SAM" id="SignalP"/>
    </source>
</evidence>
<evidence type="ECO:0008006" key="4">
    <source>
        <dbReference type="Google" id="ProtNLM"/>
    </source>
</evidence>
<dbReference type="Proteomes" id="UP000681343">
    <property type="component" value="Chromosome"/>
</dbReference>
<dbReference type="AlphaFoldDB" id="A0A810PV28"/>
<dbReference type="InterPro" id="IPR022121">
    <property type="entry name" value="Peptidase_M73_camelysin"/>
</dbReference>
<reference evidence="2" key="1">
    <citation type="submission" date="2020-09" db="EMBL/GenBank/DDBJ databases">
        <title>New species isolated from human feces.</title>
        <authorList>
            <person name="Kitahara M."/>
            <person name="Shigeno Y."/>
            <person name="Shime M."/>
            <person name="Matsumoto Y."/>
            <person name="Nakamura S."/>
            <person name="Motooka D."/>
            <person name="Fukuoka S."/>
            <person name="Nishikawa H."/>
            <person name="Benno Y."/>
        </authorList>
    </citation>
    <scope>NUCLEOTIDE SEQUENCE</scope>
    <source>
        <strain evidence="2">MM35</strain>
    </source>
</reference>
<sequence>MTNSKSTKRALLTSVLALLMCVTMLVGATFAWFTDTASTGVNKIQAGNLDVELEYSKDFTEWKKVNDTTKVFEDSTLWEPGRTEVVYLRVKNAGTLALKYTLGIYNLYNSTGKNVLGNKYSLSDYVKLGVAEADAAYADRAAAISAVQDSAKTLNSIGDTGVVGADLATNTTKVYAMVLYMPTEVGNEANPKNNDPYWAAKVSFGISVSATQAMSESDSFGNTYDEDAAAILSAISFSSGKHEITQNMQASGRFGAVQAERTAKFTINADVYAVYTKDTSGTTGGAMAVSADGDSKVIINGGDFRQVSVPADDPVCDLIYALGNAQIEINGGTFKAVLPERTLNCLDGSNAKITVKGGSFYMYDPSHPTLGDNEVVVAAGYHVVQDGDWYNVVAD</sequence>
<dbReference type="NCBIfam" id="TIGR04088">
    <property type="entry name" value="cognate_SipW"/>
    <property type="match status" value="1"/>
</dbReference>
<keyword evidence="1" id="KW-0732">Signal</keyword>
<protein>
    <recommendedName>
        <fullName evidence="4">SipW-cognate class signal peptide</fullName>
    </recommendedName>
</protein>
<proteinExistence type="predicted"/>
<dbReference type="RefSeq" id="WP_212818388.1">
    <property type="nucleotide sequence ID" value="NZ_AP023415.1"/>
</dbReference>
<dbReference type="Pfam" id="PF12389">
    <property type="entry name" value="Peptidase_M73"/>
    <property type="match status" value="1"/>
</dbReference>
<accession>A0A810PV28</accession>
<gene>
    <name evidence="2" type="ORF">MM35RIKEN_01190</name>
</gene>
<feature type="chain" id="PRO_5032576994" description="SipW-cognate class signal peptide" evidence="1">
    <location>
        <begin position="32"/>
        <end position="395"/>
    </location>
</feature>
<name>A0A810PV28_9FIRM</name>
<organism evidence="2 3">
    <name type="scientific">Vescimonas fastidiosa</name>
    <dbReference type="NCBI Taxonomy" id="2714353"/>
    <lineage>
        <taxon>Bacteria</taxon>
        <taxon>Bacillati</taxon>
        <taxon>Bacillota</taxon>
        <taxon>Clostridia</taxon>
        <taxon>Eubacteriales</taxon>
        <taxon>Oscillospiraceae</taxon>
        <taxon>Vescimonas</taxon>
    </lineage>
</organism>
<dbReference type="KEGG" id="vfa:MM35RIKEN_01190"/>
<dbReference type="InterPro" id="IPR023833">
    <property type="entry name" value="Signal_pept_SipW-depend-type"/>
</dbReference>